<feature type="domain" description="AB hydrolase-1" evidence="1">
    <location>
        <begin position="43"/>
        <end position="158"/>
    </location>
</feature>
<dbReference type="EMBL" id="CAFBMA010000011">
    <property type="protein sequence ID" value="CAB4899702.1"/>
    <property type="molecule type" value="Genomic_DNA"/>
</dbReference>
<dbReference type="SUPFAM" id="SSF53474">
    <property type="entry name" value="alpha/beta-Hydrolases"/>
    <property type="match status" value="1"/>
</dbReference>
<dbReference type="InterPro" id="IPR000073">
    <property type="entry name" value="AB_hydrolase_1"/>
</dbReference>
<dbReference type="PANTHER" id="PTHR42103:SF2">
    <property type="entry name" value="AB HYDROLASE-1 DOMAIN-CONTAINING PROTEIN"/>
    <property type="match status" value="1"/>
</dbReference>
<reference evidence="3" key="1">
    <citation type="submission" date="2020-05" db="EMBL/GenBank/DDBJ databases">
        <authorList>
            <person name="Chiriac C."/>
            <person name="Salcher M."/>
            <person name="Ghai R."/>
            <person name="Kavagutti S V."/>
        </authorList>
    </citation>
    <scope>NUCLEOTIDE SEQUENCE</scope>
</reference>
<protein>
    <submittedName>
        <fullName evidence="3">Unannotated protein</fullName>
    </submittedName>
</protein>
<dbReference type="EMBL" id="CAFBPT010000011">
    <property type="protein sequence ID" value="CAB5032486.1"/>
    <property type="molecule type" value="Genomic_DNA"/>
</dbReference>
<dbReference type="EMBL" id="CAEZYD010000013">
    <property type="protein sequence ID" value="CAB4713316.1"/>
    <property type="molecule type" value="Genomic_DNA"/>
</dbReference>
<name>A0A6J6QR75_9ZZZZ</name>
<dbReference type="PANTHER" id="PTHR42103">
    <property type="entry name" value="ALPHA/BETA-HYDROLASES SUPERFAMILY PROTEIN"/>
    <property type="match status" value="1"/>
</dbReference>
<evidence type="ECO:0000259" key="1">
    <source>
        <dbReference type="Pfam" id="PF00561"/>
    </source>
</evidence>
<accession>A0A6J6QR75</accession>
<sequence length="236" mass="25728">MPELIRPSTVLPANRKSITIHTADGLNLIGEVATPIGNRIGSILCLHPLPTAGGMMDSHILKKAANRLPNMSGIEIIRFNTRGTSSDSGTSEGIFGEGLTEKYDVEAAINFAFNQLGVEKLWVMGWSFGTDLALKYAREARIKGLILLSPPLRTSGNSDLEFWAKDGRSITALIPEHDDYLKPDAAAIAFQVIPQINLINVDDAKHLWVGEPSVYRVLTEIAKIIAPESLPLPTEY</sequence>
<dbReference type="EMBL" id="CAEZXD010000010">
    <property type="protein sequence ID" value="CAB4673778.1"/>
    <property type="molecule type" value="Genomic_DNA"/>
</dbReference>
<evidence type="ECO:0000313" key="4">
    <source>
        <dbReference type="EMBL" id="CAB4826302.1"/>
    </source>
</evidence>
<dbReference type="Gene3D" id="3.40.50.1820">
    <property type="entry name" value="alpha/beta hydrolase"/>
    <property type="match status" value="1"/>
</dbReference>
<proteinExistence type="predicted"/>
<evidence type="ECO:0000313" key="5">
    <source>
        <dbReference type="EMBL" id="CAB4899702.1"/>
    </source>
</evidence>
<dbReference type="EMBL" id="CAFAAZ010000013">
    <property type="protein sequence ID" value="CAB4826302.1"/>
    <property type="molecule type" value="Genomic_DNA"/>
</dbReference>
<evidence type="ECO:0000313" key="6">
    <source>
        <dbReference type="EMBL" id="CAB4967305.1"/>
    </source>
</evidence>
<dbReference type="AlphaFoldDB" id="A0A6J6QR75"/>
<dbReference type="InterPro" id="IPR029058">
    <property type="entry name" value="AB_hydrolase_fold"/>
</dbReference>
<dbReference type="EMBL" id="CAFBNU010000014">
    <property type="protein sequence ID" value="CAB4967305.1"/>
    <property type="molecule type" value="Genomic_DNA"/>
</dbReference>
<gene>
    <name evidence="2" type="ORF">UFOPK2343_00554</name>
    <name evidence="3" type="ORF">UFOPK2652_00944</name>
    <name evidence="4" type="ORF">UFOPK3128_01179</name>
    <name evidence="5" type="ORF">UFOPK3511_00965</name>
    <name evidence="6" type="ORF">UFOPK3880_01129</name>
    <name evidence="7" type="ORF">UFOPK4146_01158</name>
</gene>
<evidence type="ECO:0000313" key="3">
    <source>
        <dbReference type="EMBL" id="CAB4713316.1"/>
    </source>
</evidence>
<evidence type="ECO:0000313" key="2">
    <source>
        <dbReference type="EMBL" id="CAB4673778.1"/>
    </source>
</evidence>
<evidence type="ECO:0000313" key="7">
    <source>
        <dbReference type="EMBL" id="CAB5032486.1"/>
    </source>
</evidence>
<dbReference type="Pfam" id="PF00561">
    <property type="entry name" value="Abhydrolase_1"/>
    <property type="match status" value="1"/>
</dbReference>
<organism evidence="3">
    <name type="scientific">freshwater metagenome</name>
    <dbReference type="NCBI Taxonomy" id="449393"/>
    <lineage>
        <taxon>unclassified sequences</taxon>
        <taxon>metagenomes</taxon>
        <taxon>ecological metagenomes</taxon>
    </lineage>
</organism>